<name>A0A7X2T0H2_9CLOT</name>
<reference evidence="2 3" key="1">
    <citation type="submission" date="2019-08" db="EMBL/GenBank/DDBJ databases">
        <title>In-depth cultivation of the pig gut microbiome towards novel bacterial diversity and tailored functional studies.</title>
        <authorList>
            <person name="Wylensek D."/>
            <person name="Hitch T.C.A."/>
            <person name="Clavel T."/>
        </authorList>
    </citation>
    <scope>NUCLEOTIDE SEQUENCE [LARGE SCALE GENOMIC DNA]</scope>
    <source>
        <strain evidence="2 3">WCA-383-APC-5B</strain>
    </source>
</reference>
<evidence type="ECO:0000256" key="1">
    <source>
        <dbReference type="SAM" id="SignalP"/>
    </source>
</evidence>
<dbReference type="EMBL" id="VULX01000003">
    <property type="protein sequence ID" value="MSR90616.1"/>
    <property type="molecule type" value="Genomic_DNA"/>
</dbReference>
<dbReference type="AlphaFoldDB" id="A0A7X2T0H2"/>
<feature type="signal peptide" evidence="1">
    <location>
        <begin position="1"/>
        <end position="29"/>
    </location>
</feature>
<protein>
    <submittedName>
        <fullName evidence="2">Uncharacterized protein</fullName>
    </submittedName>
</protein>
<dbReference type="RefSeq" id="WP_154530498.1">
    <property type="nucleotide sequence ID" value="NZ_VULX01000003.1"/>
</dbReference>
<proteinExistence type="predicted"/>
<evidence type="ECO:0000313" key="3">
    <source>
        <dbReference type="Proteomes" id="UP000460287"/>
    </source>
</evidence>
<keyword evidence="3" id="KW-1185">Reference proteome</keyword>
<organism evidence="2 3">
    <name type="scientific">Inconstantimicrobium porci</name>
    <dbReference type="NCBI Taxonomy" id="2652291"/>
    <lineage>
        <taxon>Bacteria</taxon>
        <taxon>Bacillati</taxon>
        <taxon>Bacillota</taxon>
        <taxon>Clostridia</taxon>
        <taxon>Eubacteriales</taxon>
        <taxon>Clostridiaceae</taxon>
        <taxon>Inconstantimicrobium</taxon>
    </lineage>
</organism>
<dbReference type="Proteomes" id="UP000460287">
    <property type="component" value="Unassembled WGS sequence"/>
</dbReference>
<evidence type="ECO:0000313" key="2">
    <source>
        <dbReference type="EMBL" id="MSR90616.1"/>
    </source>
</evidence>
<sequence length="893" mass="97401">MRKSMSKRLIATVVLITIIAGNSTVAVYANEVKKDESVYVTLKSDGTENEKIVSDWIHSSDSNATVTDKSSLEEIKNVKGEEKPVQDGENITWTLKDNDLYYQGKSTKQLPISVSIKYYLDGAEISKEDIAGKSGKVKISLKFTNNNYEEKQIGDKMRKIYTPLSVAGGMALPTDTFKNIKINEGKVISEGNTNVASFAVLPGMKETLDIDGVSSKLNVNLTDTIEVEADATNFSLGPIMMAASTMMPELNTVDAADDIDKLNDSLKMLKDSSDKLLDGTNKLKSGTDSAAGKLADAKKILRNPRVQEKLSLVTKDNNVLRANRLIEDAFVAQGMDTSAVKQLLGLISSGNFEKADALLADVRDLSQYKSTLDSSVTAINALTGDKKVQKLMGDVTVAKKTYDGIDNSTKQKLKGLSGVMTKENLQKGQQLVRGAKNAETQLDLLMKKGNTLKDQVDQLTVQIVNATGSSSVEEAMTKIDIQLAAINQFYSDKGQAQLQSMLKDVTNYSEGFLVMKAYIANDIKQTIQEKKVDFNTAFTVAQKKAIAIIHGVYGDSGTKLVQMVQALKSTQFTSDGILKDAQDIKTNGTYITTMISTVNGMKPLIQVVAQAKPILTEAKKILEGDEVKGLTQFYGAVSNIQNKAFIDSLANAYLSLNENDINSIVSLKNSVATLSADVEANKENIASIEKMAAGLKGKDMEITAKVNKLEKDMAQAKPLLNSVEALVKKTDKNSIDKASSMAKTLLSMQNDLKNSDDILRITQDALSKGNVSQARSLVNSLPKLEDGVKQLCDGITQLNDGMKQFSDEGINKINDKGTTAITDVKNVLKVKDEMVKMSKKYDNFTGKDDSMISTVKFVIKTEEIKAPLSKESKVKTTIKKKTGFIEWIKNLFK</sequence>
<feature type="chain" id="PRO_5031535601" evidence="1">
    <location>
        <begin position="30"/>
        <end position="893"/>
    </location>
</feature>
<gene>
    <name evidence="2" type="ORF">FYJ33_04100</name>
</gene>
<keyword evidence="1" id="KW-0732">Signal</keyword>
<accession>A0A7X2T0H2</accession>
<comment type="caution">
    <text evidence="2">The sequence shown here is derived from an EMBL/GenBank/DDBJ whole genome shotgun (WGS) entry which is preliminary data.</text>
</comment>